<sequence>MTYRKEERASLLDAGQWSWTTRNAEAPDQRRINLNRSARDKGNTRSAASQC</sequence>
<proteinExistence type="predicted"/>
<protein>
    <recommendedName>
        <fullName evidence="4">YpzG family protein</fullName>
    </recommendedName>
</protein>
<gene>
    <name evidence="2" type="ORF">WAK64_18225</name>
</gene>
<dbReference type="Proteomes" id="UP001312865">
    <property type="component" value="Unassembled WGS sequence"/>
</dbReference>
<accession>A0ABU8HIS3</accession>
<feature type="region of interest" description="Disordered" evidence="1">
    <location>
        <begin position="28"/>
        <end position="51"/>
    </location>
</feature>
<keyword evidence="3" id="KW-1185">Reference proteome</keyword>
<evidence type="ECO:0000256" key="1">
    <source>
        <dbReference type="SAM" id="MobiDB-lite"/>
    </source>
</evidence>
<feature type="compositionally biased region" description="Basic and acidic residues" evidence="1">
    <location>
        <begin position="28"/>
        <end position="43"/>
    </location>
</feature>
<evidence type="ECO:0000313" key="2">
    <source>
        <dbReference type="EMBL" id="MEI5908989.1"/>
    </source>
</evidence>
<comment type="caution">
    <text evidence="2">The sequence shown here is derived from an EMBL/GenBank/DDBJ whole genome shotgun (WGS) entry which is preliminary data.</text>
</comment>
<evidence type="ECO:0000313" key="3">
    <source>
        <dbReference type="Proteomes" id="UP001312865"/>
    </source>
</evidence>
<dbReference type="EMBL" id="JBBAXC010000018">
    <property type="protein sequence ID" value="MEI5908989.1"/>
    <property type="molecule type" value="Genomic_DNA"/>
</dbReference>
<organism evidence="2 3">
    <name type="scientific">Bacillus spongiae</name>
    <dbReference type="NCBI Taxonomy" id="2683610"/>
    <lineage>
        <taxon>Bacteria</taxon>
        <taxon>Bacillati</taxon>
        <taxon>Bacillota</taxon>
        <taxon>Bacilli</taxon>
        <taxon>Bacillales</taxon>
        <taxon>Bacillaceae</taxon>
        <taxon>Bacillus</taxon>
    </lineage>
</organism>
<evidence type="ECO:0008006" key="4">
    <source>
        <dbReference type="Google" id="ProtNLM"/>
    </source>
</evidence>
<reference evidence="2 3" key="1">
    <citation type="journal article" date="2018" name="J. Microbiol.">
        <title>Bacillus spongiae sp. nov., isolated from sponge of Jeju Island.</title>
        <authorList>
            <person name="Lee G.E."/>
            <person name="Im W.T."/>
            <person name="Park J.S."/>
        </authorList>
    </citation>
    <scope>NUCLEOTIDE SEQUENCE [LARGE SCALE GENOMIC DNA]</scope>
    <source>
        <strain evidence="2 3">135PIL107-10</strain>
    </source>
</reference>
<name>A0ABU8HIS3_9BACI</name>